<protein>
    <submittedName>
        <fullName evidence="1">Uncharacterized protein</fullName>
    </submittedName>
</protein>
<evidence type="ECO:0000313" key="1">
    <source>
        <dbReference type="EMBL" id="KAF5395401.1"/>
    </source>
</evidence>
<proteinExistence type="predicted"/>
<organism evidence="1 2">
    <name type="scientific">Paragonimus heterotremus</name>
    <dbReference type="NCBI Taxonomy" id="100268"/>
    <lineage>
        <taxon>Eukaryota</taxon>
        <taxon>Metazoa</taxon>
        <taxon>Spiralia</taxon>
        <taxon>Lophotrochozoa</taxon>
        <taxon>Platyhelminthes</taxon>
        <taxon>Trematoda</taxon>
        <taxon>Digenea</taxon>
        <taxon>Plagiorchiida</taxon>
        <taxon>Troglotremata</taxon>
        <taxon>Troglotrematidae</taxon>
        <taxon>Paragonimus</taxon>
    </lineage>
</organism>
<dbReference type="EMBL" id="LUCH01013728">
    <property type="protein sequence ID" value="KAF5395401.1"/>
    <property type="molecule type" value="Genomic_DNA"/>
</dbReference>
<name>A0A8J4T0C8_9TREM</name>
<keyword evidence="2" id="KW-1185">Reference proteome</keyword>
<gene>
    <name evidence="1" type="ORF">PHET_12277</name>
</gene>
<dbReference type="Proteomes" id="UP000748531">
    <property type="component" value="Unassembled WGS sequence"/>
</dbReference>
<sequence length="20" mass="2289">MKFLIPHCVLPCYPIPFGGR</sequence>
<evidence type="ECO:0000313" key="2">
    <source>
        <dbReference type="Proteomes" id="UP000748531"/>
    </source>
</evidence>
<accession>A0A8J4T0C8</accession>
<dbReference type="AlphaFoldDB" id="A0A8J4T0C8"/>
<comment type="caution">
    <text evidence="1">The sequence shown here is derived from an EMBL/GenBank/DDBJ whole genome shotgun (WGS) entry which is preliminary data.</text>
</comment>
<reference evidence="1" key="1">
    <citation type="submission" date="2019-05" db="EMBL/GenBank/DDBJ databases">
        <title>Annotation for the trematode Paragonimus heterotremus.</title>
        <authorList>
            <person name="Choi Y.-J."/>
        </authorList>
    </citation>
    <scope>NUCLEOTIDE SEQUENCE</scope>
    <source>
        <strain evidence="1">LC</strain>
    </source>
</reference>